<protein>
    <submittedName>
        <fullName evidence="2">Uncharacterized protein</fullName>
    </submittedName>
</protein>
<proteinExistence type="predicted"/>
<keyword evidence="1" id="KW-0812">Transmembrane</keyword>
<evidence type="ECO:0000313" key="3">
    <source>
        <dbReference type="Proteomes" id="UP001154329"/>
    </source>
</evidence>
<dbReference type="EMBL" id="OU899034">
    <property type="protein sequence ID" value="CAH1712633.1"/>
    <property type="molecule type" value="Genomic_DNA"/>
</dbReference>
<keyword evidence="1" id="KW-0472">Membrane</keyword>
<keyword evidence="1" id="KW-1133">Transmembrane helix</keyword>
<sequence length="174" mass="19502">MILAYRVYVFIHESRIRQSNAAKRCIYLSQWHSSRPSQIAFIFHGIHILCFFAPLLSLILCKLQIDFFFSLRRDVCILTPLSFSGMPENTMLPLTICVTLSHLRVLTSTTRIGFSSATAVAAATAVSATITTIVNATFVFCTVVNLSVTTFCTVIYSPATKIFTPFRHISRAFH</sequence>
<organism evidence="2 3">
    <name type="scientific">Aphis gossypii</name>
    <name type="common">Cotton aphid</name>
    <dbReference type="NCBI Taxonomy" id="80765"/>
    <lineage>
        <taxon>Eukaryota</taxon>
        <taxon>Metazoa</taxon>
        <taxon>Ecdysozoa</taxon>
        <taxon>Arthropoda</taxon>
        <taxon>Hexapoda</taxon>
        <taxon>Insecta</taxon>
        <taxon>Pterygota</taxon>
        <taxon>Neoptera</taxon>
        <taxon>Paraneoptera</taxon>
        <taxon>Hemiptera</taxon>
        <taxon>Sternorrhyncha</taxon>
        <taxon>Aphidomorpha</taxon>
        <taxon>Aphidoidea</taxon>
        <taxon>Aphididae</taxon>
        <taxon>Aphidini</taxon>
        <taxon>Aphis</taxon>
        <taxon>Aphis</taxon>
    </lineage>
</organism>
<reference evidence="2" key="2">
    <citation type="submission" date="2022-10" db="EMBL/GenBank/DDBJ databases">
        <authorList>
            <consortium name="ENA_rothamsted_submissions"/>
            <consortium name="culmorum"/>
            <person name="King R."/>
        </authorList>
    </citation>
    <scope>NUCLEOTIDE SEQUENCE</scope>
</reference>
<evidence type="ECO:0000256" key="1">
    <source>
        <dbReference type="SAM" id="Phobius"/>
    </source>
</evidence>
<evidence type="ECO:0000313" key="2">
    <source>
        <dbReference type="EMBL" id="CAH1712633.1"/>
    </source>
</evidence>
<name>A0A9P0IQX4_APHGO</name>
<feature type="transmembrane region" description="Helical" evidence="1">
    <location>
        <begin position="39"/>
        <end position="63"/>
    </location>
</feature>
<accession>A0A9P0IQX4</accession>
<gene>
    <name evidence="2" type="ORF">APHIGO_LOCUS2082</name>
</gene>
<keyword evidence="3" id="KW-1185">Reference proteome</keyword>
<dbReference type="AlphaFoldDB" id="A0A9P0IQX4"/>
<feature type="transmembrane region" description="Helical" evidence="1">
    <location>
        <begin position="136"/>
        <end position="157"/>
    </location>
</feature>
<dbReference type="Proteomes" id="UP001154329">
    <property type="component" value="Chromosome 1"/>
</dbReference>
<feature type="transmembrane region" description="Helical" evidence="1">
    <location>
        <begin position="112"/>
        <end position="130"/>
    </location>
</feature>
<reference evidence="2" key="1">
    <citation type="submission" date="2022-02" db="EMBL/GenBank/DDBJ databases">
        <authorList>
            <person name="King R."/>
        </authorList>
    </citation>
    <scope>NUCLEOTIDE SEQUENCE</scope>
</reference>